<feature type="region of interest" description="Disordered" evidence="1">
    <location>
        <begin position="47"/>
        <end position="76"/>
    </location>
</feature>
<dbReference type="EMBL" id="BMAV01025349">
    <property type="protein sequence ID" value="GFS40778.1"/>
    <property type="molecule type" value="Genomic_DNA"/>
</dbReference>
<evidence type="ECO:0000313" key="2">
    <source>
        <dbReference type="EMBL" id="GFS40778.1"/>
    </source>
</evidence>
<reference evidence="2" key="1">
    <citation type="submission" date="2020-08" db="EMBL/GenBank/DDBJ databases">
        <title>Multicomponent nature underlies the extraordinary mechanical properties of spider dragline silk.</title>
        <authorList>
            <person name="Kono N."/>
            <person name="Nakamura H."/>
            <person name="Mori M."/>
            <person name="Yoshida Y."/>
            <person name="Ohtoshi R."/>
            <person name="Malay A.D."/>
            <person name="Moran D.A.P."/>
            <person name="Tomita M."/>
            <person name="Numata K."/>
            <person name="Arakawa K."/>
        </authorList>
    </citation>
    <scope>NUCLEOTIDE SEQUENCE</scope>
</reference>
<dbReference type="Proteomes" id="UP000886998">
    <property type="component" value="Unassembled WGS sequence"/>
</dbReference>
<feature type="compositionally biased region" description="Acidic residues" evidence="1">
    <location>
        <begin position="64"/>
        <end position="75"/>
    </location>
</feature>
<keyword evidence="3" id="KW-1185">Reference proteome</keyword>
<proteinExistence type="predicted"/>
<comment type="caution">
    <text evidence="2">The sequence shown here is derived from an EMBL/GenBank/DDBJ whole genome shotgun (WGS) entry which is preliminary data.</text>
</comment>
<organism evidence="2 3">
    <name type="scientific">Trichonephila inaurata madagascariensis</name>
    <dbReference type="NCBI Taxonomy" id="2747483"/>
    <lineage>
        <taxon>Eukaryota</taxon>
        <taxon>Metazoa</taxon>
        <taxon>Ecdysozoa</taxon>
        <taxon>Arthropoda</taxon>
        <taxon>Chelicerata</taxon>
        <taxon>Arachnida</taxon>
        <taxon>Araneae</taxon>
        <taxon>Araneomorphae</taxon>
        <taxon>Entelegynae</taxon>
        <taxon>Araneoidea</taxon>
        <taxon>Nephilidae</taxon>
        <taxon>Trichonephila</taxon>
        <taxon>Trichonephila inaurata</taxon>
    </lineage>
</organism>
<evidence type="ECO:0000313" key="3">
    <source>
        <dbReference type="Proteomes" id="UP000886998"/>
    </source>
</evidence>
<evidence type="ECO:0000256" key="1">
    <source>
        <dbReference type="SAM" id="MobiDB-lite"/>
    </source>
</evidence>
<accession>A0A8X6ICV4</accession>
<sequence length="98" mass="11198">MDLMSRTKDSTHTLQEWSTVKSDRYKIDILAVQERWREYFKTALDGKDSPVESKIVPRGTSQNQEDDDVDPPSVDEVERTMKKLNNNSAGLDGIKAKL</sequence>
<gene>
    <name evidence="2" type="ORF">TNIN_194051</name>
</gene>
<protein>
    <submittedName>
        <fullName evidence="2">Uncharacterized protein</fullName>
    </submittedName>
</protein>
<name>A0A8X6ICV4_9ARAC</name>
<dbReference type="AlphaFoldDB" id="A0A8X6ICV4"/>